<dbReference type="Proteomes" id="UP001058974">
    <property type="component" value="Chromosome 6"/>
</dbReference>
<comment type="caution">
    <text evidence="6">The sequence shown here is derived from an EMBL/GenBank/DDBJ whole genome shotgun (WGS) entry which is preliminary data.</text>
</comment>
<dbReference type="PANTHER" id="PTHR21402">
    <property type="entry name" value="GAMETOCYTE SPECIFIC FACTOR 1-RELATED"/>
    <property type="match status" value="1"/>
</dbReference>
<feature type="compositionally biased region" description="Basic residues" evidence="4">
    <location>
        <begin position="576"/>
        <end position="590"/>
    </location>
</feature>
<keyword evidence="3" id="KW-0862">Zinc</keyword>
<dbReference type="AlphaFoldDB" id="A0A9D4WB18"/>
<keyword evidence="1" id="KW-0479">Metal-binding</keyword>
<accession>A0A9D4WB18</accession>
<feature type="compositionally biased region" description="Pro residues" evidence="4">
    <location>
        <begin position="1"/>
        <end position="42"/>
    </location>
</feature>
<evidence type="ECO:0000313" key="7">
    <source>
        <dbReference type="Proteomes" id="UP001058974"/>
    </source>
</evidence>
<evidence type="ECO:0000256" key="2">
    <source>
        <dbReference type="ARBA" id="ARBA00022771"/>
    </source>
</evidence>
<dbReference type="PANTHER" id="PTHR21402:SF10">
    <property type="entry name" value="U11_U12 SMALL NUCLEAR RIBONUCLEOPROTEIN 48 KDA PROTEIN"/>
    <property type="match status" value="1"/>
</dbReference>
<dbReference type="InterPro" id="IPR051591">
    <property type="entry name" value="UPF0224_FAM112_RNA_Proc"/>
</dbReference>
<evidence type="ECO:0000256" key="3">
    <source>
        <dbReference type="ARBA" id="ARBA00022833"/>
    </source>
</evidence>
<dbReference type="GO" id="GO:0008270">
    <property type="term" value="F:zinc ion binding"/>
    <property type="evidence" value="ECO:0007669"/>
    <property type="project" value="UniProtKB-KW"/>
</dbReference>
<evidence type="ECO:0000256" key="4">
    <source>
        <dbReference type="SAM" id="MobiDB-lite"/>
    </source>
</evidence>
<evidence type="ECO:0000313" key="6">
    <source>
        <dbReference type="EMBL" id="KAI5398164.1"/>
    </source>
</evidence>
<reference evidence="6 7" key="1">
    <citation type="journal article" date="2022" name="Nat. Genet.">
        <title>Improved pea reference genome and pan-genome highlight genomic features and evolutionary characteristics.</title>
        <authorList>
            <person name="Yang T."/>
            <person name="Liu R."/>
            <person name="Luo Y."/>
            <person name="Hu S."/>
            <person name="Wang D."/>
            <person name="Wang C."/>
            <person name="Pandey M.K."/>
            <person name="Ge S."/>
            <person name="Xu Q."/>
            <person name="Li N."/>
            <person name="Li G."/>
            <person name="Huang Y."/>
            <person name="Saxena R.K."/>
            <person name="Ji Y."/>
            <person name="Li M."/>
            <person name="Yan X."/>
            <person name="He Y."/>
            <person name="Liu Y."/>
            <person name="Wang X."/>
            <person name="Xiang C."/>
            <person name="Varshney R.K."/>
            <person name="Ding H."/>
            <person name="Gao S."/>
            <person name="Zong X."/>
        </authorList>
    </citation>
    <scope>NUCLEOTIDE SEQUENCE [LARGE SCALE GENOMIC DNA]</scope>
    <source>
        <strain evidence="6 7">cv. Zhongwan 6</strain>
    </source>
</reference>
<feature type="domain" description="CHHC U11-48K-type" evidence="5">
    <location>
        <begin position="78"/>
        <end position="105"/>
    </location>
</feature>
<gene>
    <name evidence="6" type="ORF">KIW84_063816</name>
</gene>
<sequence>MNLPPHPPPPPLPPSHLSPPPPPLSPSPHPSLLPPPPPPPRPTLNHLNTTLSSLNNLLTFSNQILSITPKPQTLTSNLIPCLFNHNHLLPPSSLFLHHLRCPSSPRALPDLHHLLTSLSYPKTLHNPQSIHLSSYFDFTSNFYYNNCPGVVSFSEANSVAKTATFNLPDFLSRECSDNNTTNTNHNPPSIVPSEYIFISREIESWNNFPTTYSTSVHHAILGIGIAKGNDLDNWIISNSPRYGIVLDTSMQLHIFLLFSLCFKSILREASVLKNALMWLESQVSILYGVNGKLFVLDFLKKCILAGASVLLLFPLGNEVADSVASKKERNNTDCIQERKVSMPQVVAAVAALHERALLERKIKGFWFSHPSNSYQLKAEHCYLYDKANEERKNRTDYRPIIEYDWVHRQHSYQQGTQKEKTIEELLAEERDYKRRRMSYRGKKRNQSHLQVMRDMIGEYMEEIKLAAGVKGPVSVSEDSLMPPPKLPSSHAIPMEANNNSRKVSDDSPAVTIRNPDYHEQQSHTNYSDKSKAVYDTNSRDYEQRKQGHHRSHHHGDQQTADQGNSWSRASTSPERHRSRNGSHEHRVHHK</sequence>
<keyword evidence="2" id="KW-0863">Zinc-finger</keyword>
<name>A0A9D4WB18_PEA</name>
<dbReference type="Gramene" id="Psat06G0381600-T1">
    <property type="protein sequence ID" value="KAI5398164.1"/>
    <property type="gene ID" value="KIW84_063816"/>
</dbReference>
<evidence type="ECO:0000259" key="5">
    <source>
        <dbReference type="PROSITE" id="PS51800"/>
    </source>
</evidence>
<dbReference type="PROSITE" id="PS51800">
    <property type="entry name" value="ZF_CHHC_U11_48K"/>
    <property type="match status" value="1"/>
</dbReference>
<evidence type="ECO:0000256" key="1">
    <source>
        <dbReference type="ARBA" id="ARBA00022723"/>
    </source>
</evidence>
<feature type="compositionally biased region" description="Basic and acidic residues" evidence="4">
    <location>
        <begin position="515"/>
        <end position="545"/>
    </location>
</feature>
<protein>
    <recommendedName>
        <fullName evidence="5">CHHC U11-48K-type domain-containing protein</fullName>
    </recommendedName>
</protein>
<dbReference type="EMBL" id="JAMSHJ010000006">
    <property type="protein sequence ID" value="KAI5398164.1"/>
    <property type="molecule type" value="Genomic_DNA"/>
</dbReference>
<organism evidence="6 7">
    <name type="scientific">Pisum sativum</name>
    <name type="common">Garden pea</name>
    <name type="synonym">Lathyrus oleraceus</name>
    <dbReference type="NCBI Taxonomy" id="3888"/>
    <lineage>
        <taxon>Eukaryota</taxon>
        <taxon>Viridiplantae</taxon>
        <taxon>Streptophyta</taxon>
        <taxon>Embryophyta</taxon>
        <taxon>Tracheophyta</taxon>
        <taxon>Spermatophyta</taxon>
        <taxon>Magnoliopsida</taxon>
        <taxon>eudicotyledons</taxon>
        <taxon>Gunneridae</taxon>
        <taxon>Pentapetalae</taxon>
        <taxon>rosids</taxon>
        <taxon>fabids</taxon>
        <taxon>Fabales</taxon>
        <taxon>Fabaceae</taxon>
        <taxon>Papilionoideae</taxon>
        <taxon>50 kb inversion clade</taxon>
        <taxon>NPAAA clade</taxon>
        <taxon>Hologalegina</taxon>
        <taxon>IRL clade</taxon>
        <taxon>Fabeae</taxon>
        <taxon>Lathyrus</taxon>
    </lineage>
</organism>
<feature type="compositionally biased region" description="Polar residues" evidence="4">
    <location>
        <begin position="557"/>
        <end position="572"/>
    </location>
</feature>
<dbReference type="InterPro" id="IPR022776">
    <property type="entry name" value="TRM13/UPF0224_CHHC_Znf_dom"/>
</dbReference>
<keyword evidence="7" id="KW-1185">Reference proteome</keyword>
<feature type="region of interest" description="Disordered" evidence="4">
    <location>
        <begin position="1"/>
        <end position="43"/>
    </location>
</feature>
<dbReference type="OrthoDB" id="69229at2759"/>
<feature type="region of interest" description="Disordered" evidence="4">
    <location>
        <begin position="473"/>
        <end position="590"/>
    </location>
</feature>
<proteinExistence type="predicted"/>